<proteinExistence type="predicted"/>
<dbReference type="EMBL" id="BMAW01123577">
    <property type="protein sequence ID" value="GFU03936.1"/>
    <property type="molecule type" value="Genomic_DNA"/>
</dbReference>
<gene>
    <name evidence="1" type="ORF">NPIL_398401</name>
</gene>
<name>A0A8X6Q7A9_NEPPI</name>
<evidence type="ECO:0000313" key="2">
    <source>
        <dbReference type="Proteomes" id="UP000887013"/>
    </source>
</evidence>
<reference evidence="1" key="1">
    <citation type="submission" date="2020-08" db="EMBL/GenBank/DDBJ databases">
        <title>Multicomponent nature underlies the extraordinary mechanical properties of spider dragline silk.</title>
        <authorList>
            <person name="Kono N."/>
            <person name="Nakamura H."/>
            <person name="Mori M."/>
            <person name="Yoshida Y."/>
            <person name="Ohtoshi R."/>
            <person name="Malay A.D."/>
            <person name="Moran D.A.P."/>
            <person name="Tomita M."/>
            <person name="Numata K."/>
            <person name="Arakawa K."/>
        </authorList>
    </citation>
    <scope>NUCLEOTIDE SEQUENCE</scope>
</reference>
<accession>A0A8X6Q7A9</accession>
<comment type="caution">
    <text evidence="1">The sequence shown here is derived from an EMBL/GenBank/DDBJ whole genome shotgun (WGS) entry which is preliminary data.</text>
</comment>
<dbReference type="Proteomes" id="UP000887013">
    <property type="component" value="Unassembled WGS sequence"/>
</dbReference>
<organism evidence="1 2">
    <name type="scientific">Nephila pilipes</name>
    <name type="common">Giant wood spider</name>
    <name type="synonym">Nephila maculata</name>
    <dbReference type="NCBI Taxonomy" id="299642"/>
    <lineage>
        <taxon>Eukaryota</taxon>
        <taxon>Metazoa</taxon>
        <taxon>Ecdysozoa</taxon>
        <taxon>Arthropoda</taxon>
        <taxon>Chelicerata</taxon>
        <taxon>Arachnida</taxon>
        <taxon>Araneae</taxon>
        <taxon>Araneomorphae</taxon>
        <taxon>Entelegynae</taxon>
        <taxon>Araneoidea</taxon>
        <taxon>Nephilidae</taxon>
        <taxon>Nephila</taxon>
    </lineage>
</organism>
<dbReference type="AlphaFoldDB" id="A0A8X6Q7A9"/>
<sequence length="177" mass="20599">MTTKKLCHNYILPGGGNNLVKLFRYKRNIYKFTINCNEVICKSVRDFGEIETQRELEYVIFHILNLSQMKYGESTLCTSSFRIKISICPWQLCDKICFRAINNTFYFAGKQQVLLTFLEKTKNEDIQSPNSESSKCIFDMRILSDIQKQKTEKQECKMLPTSCFGVDQHAGNFDTNL</sequence>
<protein>
    <submittedName>
        <fullName evidence="1">Uncharacterized protein</fullName>
    </submittedName>
</protein>
<evidence type="ECO:0000313" key="1">
    <source>
        <dbReference type="EMBL" id="GFU03936.1"/>
    </source>
</evidence>
<keyword evidence="2" id="KW-1185">Reference proteome</keyword>